<feature type="domain" description="PHD-type" evidence="6">
    <location>
        <begin position="334"/>
        <end position="385"/>
    </location>
</feature>
<feature type="region of interest" description="Disordered" evidence="5">
    <location>
        <begin position="471"/>
        <end position="498"/>
    </location>
</feature>
<organism evidence="7 8">
    <name type="scientific">Naematelia encephala</name>
    <dbReference type="NCBI Taxonomy" id="71784"/>
    <lineage>
        <taxon>Eukaryota</taxon>
        <taxon>Fungi</taxon>
        <taxon>Dikarya</taxon>
        <taxon>Basidiomycota</taxon>
        <taxon>Agaricomycotina</taxon>
        <taxon>Tremellomycetes</taxon>
        <taxon>Tremellales</taxon>
        <taxon>Naemateliaceae</taxon>
        <taxon>Naematelia</taxon>
    </lineage>
</organism>
<feature type="region of interest" description="Disordered" evidence="5">
    <location>
        <begin position="577"/>
        <end position="636"/>
    </location>
</feature>
<dbReference type="SMART" id="SM00249">
    <property type="entry name" value="PHD"/>
    <property type="match status" value="1"/>
</dbReference>
<dbReference type="STRING" id="71784.A0A1Y2BHP9"/>
<sequence>MPVQLPTPPSTGKETTSTAHSMQSRGSISEQMTPMDQPADSSPAAEKRRGVVVTLHEGEGRKLSIVGVAQQAEASSSSHGTRLSPRTTLMPVVSTSEAGHATIGTDEVLQSEIAWLEDSATRGQSPPSSSDNIQLRTPTMTTAAAILEEDSPNTKAGKMSRRLQAFADATKLEEPMISTRIEVFGRVAVRKDVAIKFLGLSAEARLVEEVKAEDEEEWVEAPVASSSKAVVRPSWPDQEAPWALAGGSRREKRQREETERATLLKRYLENASDSDSEDEVTQPRTFANGRGKSIVPLVREELASRPRNRWDTPSANALDALRIAVRNRCLPIMKVGCRCGSHDTLNSGVMAQCSSCKTWHHLGCLGIQDENEITDSWWCPDCRTSAAMIMSTPATSVRGYNQSDERSSAFKGEMTNIALAPSPMFNTTYAQGMALARTPANRTVGSPTSRNHRSRILSYGTDMWAYTEDGAPTPSTPAPAARPDRFSTPRIDEAPFDVTSTPSRHLDFNFAQPSLFSLTPLGGRGRLPSTLLLDGTPFRARNLSGAAEAIPSRHDFLKELNKDSTVGVNAMSFGAGGPATPSRWPHQLLGAHNVSPSPFGHKRNLSGNKLSSMRSSSRSGLGHEALESDAEGEDEL</sequence>
<dbReference type="InterPro" id="IPR011011">
    <property type="entry name" value="Znf_FYVE_PHD"/>
</dbReference>
<dbReference type="InterPro" id="IPR019787">
    <property type="entry name" value="Znf_PHD-finger"/>
</dbReference>
<feature type="compositionally biased region" description="Basic and acidic residues" evidence="5">
    <location>
        <begin position="482"/>
        <end position="493"/>
    </location>
</feature>
<evidence type="ECO:0000313" key="7">
    <source>
        <dbReference type="EMBL" id="ORY34324.1"/>
    </source>
</evidence>
<feature type="compositionally biased region" description="Low complexity" evidence="5">
    <location>
        <begin position="605"/>
        <end position="622"/>
    </location>
</feature>
<dbReference type="Gene3D" id="3.30.40.10">
    <property type="entry name" value="Zinc/RING finger domain, C3HC4 (zinc finger)"/>
    <property type="match status" value="1"/>
</dbReference>
<evidence type="ECO:0000256" key="5">
    <source>
        <dbReference type="SAM" id="MobiDB-lite"/>
    </source>
</evidence>
<accession>A0A1Y2BHP9</accession>
<evidence type="ECO:0000256" key="1">
    <source>
        <dbReference type="ARBA" id="ARBA00022723"/>
    </source>
</evidence>
<dbReference type="EMBL" id="MCFC01000003">
    <property type="protein sequence ID" value="ORY34324.1"/>
    <property type="molecule type" value="Genomic_DNA"/>
</dbReference>
<dbReference type="OrthoDB" id="436852at2759"/>
<dbReference type="SUPFAM" id="SSF57903">
    <property type="entry name" value="FYVE/PHD zinc finger"/>
    <property type="match status" value="1"/>
</dbReference>
<gene>
    <name evidence="7" type="ORF">BCR39DRAFT_195717</name>
</gene>
<dbReference type="InterPro" id="IPR001965">
    <property type="entry name" value="Znf_PHD"/>
</dbReference>
<keyword evidence="3" id="KW-0862">Zinc</keyword>
<dbReference type="GO" id="GO:0008270">
    <property type="term" value="F:zinc ion binding"/>
    <property type="evidence" value="ECO:0007669"/>
    <property type="project" value="UniProtKB-KW"/>
</dbReference>
<dbReference type="PANTHER" id="PTHR46201">
    <property type="entry name" value="PHD FINGER PROTEIN MALE MEIOCYTE DEATH 1-RELATED"/>
    <property type="match status" value="1"/>
</dbReference>
<dbReference type="PROSITE" id="PS50016">
    <property type="entry name" value="ZF_PHD_2"/>
    <property type="match status" value="1"/>
</dbReference>
<evidence type="ECO:0000256" key="2">
    <source>
        <dbReference type="ARBA" id="ARBA00022771"/>
    </source>
</evidence>
<reference evidence="7 8" key="1">
    <citation type="submission" date="2016-07" db="EMBL/GenBank/DDBJ databases">
        <title>Pervasive Adenine N6-methylation of Active Genes in Fungi.</title>
        <authorList>
            <consortium name="DOE Joint Genome Institute"/>
            <person name="Mondo S.J."/>
            <person name="Dannebaum R.O."/>
            <person name="Kuo R.C."/>
            <person name="Labutti K."/>
            <person name="Haridas S."/>
            <person name="Kuo A."/>
            <person name="Salamov A."/>
            <person name="Ahrendt S.R."/>
            <person name="Lipzen A."/>
            <person name="Sullivan W."/>
            <person name="Andreopoulos W.B."/>
            <person name="Clum A."/>
            <person name="Lindquist E."/>
            <person name="Daum C."/>
            <person name="Ramamoorthy G.K."/>
            <person name="Gryganskyi A."/>
            <person name="Culley D."/>
            <person name="Magnuson J.K."/>
            <person name="James T.Y."/>
            <person name="O'Malley M.A."/>
            <person name="Stajich J.E."/>
            <person name="Spatafora J.W."/>
            <person name="Visel A."/>
            <person name="Grigoriev I.V."/>
        </authorList>
    </citation>
    <scope>NUCLEOTIDE SEQUENCE [LARGE SCALE GENOMIC DNA]</scope>
    <source>
        <strain evidence="7 8">68-887.2</strain>
    </source>
</reference>
<name>A0A1Y2BHP9_9TREE</name>
<dbReference type="Pfam" id="PF00628">
    <property type="entry name" value="PHD"/>
    <property type="match status" value="1"/>
</dbReference>
<evidence type="ECO:0000313" key="8">
    <source>
        <dbReference type="Proteomes" id="UP000193986"/>
    </source>
</evidence>
<evidence type="ECO:0000259" key="6">
    <source>
        <dbReference type="PROSITE" id="PS50016"/>
    </source>
</evidence>
<dbReference type="PANTHER" id="PTHR46201:SF9">
    <property type="entry name" value="PHD FINGER PROTEIN MALE MEIOCYTE DEATH 1"/>
    <property type="match status" value="1"/>
</dbReference>
<feature type="compositionally biased region" description="Polar residues" evidence="5">
    <location>
        <begin position="10"/>
        <end position="34"/>
    </location>
</feature>
<keyword evidence="2 4" id="KW-0863">Zinc-finger</keyword>
<feature type="region of interest" description="Disordered" evidence="5">
    <location>
        <begin position="1"/>
        <end position="58"/>
    </location>
</feature>
<dbReference type="AlphaFoldDB" id="A0A1Y2BHP9"/>
<dbReference type="Proteomes" id="UP000193986">
    <property type="component" value="Unassembled WGS sequence"/>
</dbReference>
<evidence type="ECO:0000256" key="3">
    <source>
        <dbReference type="ARBA" id="ARBA00022833"/>
    </source>
</evidence>
<dbReference type="InterPro" id="IPR013083">
    <property type="entry name" value="Znf_RING/FYVE/PHD"/>
</dbReference>
<proteinExistence type="predicted"/>
<keyword evidence="8" id="KW-1185">Reference proteome</keyword>
<dbReference type="InParanoid" id="A0A1Y2BHP9"/>
<evidence type="ECO:0000256" key="4">
    <source>
        <dbReference type="PROSITE-ProRule" id="PRU00146"/>
    </source>
</evidence>
<feature type="compositionally biased region" description="Acidic residues" evidence="5">
    <location>
        <begin position="627"/>
        <end position="636"/>
    </location>
</feature>
<keyword evidence="1" id="KW-0479">Metal-binding</keyword>
<comment type="caution">
    <text evidence="7">The sequence shown here is derived from an EMBL/GenBank/DDBJ whole genome shotgun (WGS) entry which is preliminary data.</text>
</comment>
<protein>
    <recommendedName>
        <fullName evidence="6">PHD-type domain-containing protein</fullName>
    </recommendedName>
</protein>